<dbReference type="Pfam" id="PF20371">
    <property type="entry name" value="DUF6666"/>
    <property type="match status" value="1"/>
</dbReference>
<keyword evidence="1" id="KW-0732">Signal</keyword>
<evidence type="ECO:0000256" key="1">
    <source>
        <dbReference type="SAM" id="SignalP"/>
    </source>
</evidence>
<reference evidence="2 3" key="1">
    <citation type="submission" date="2019-02" db="EMBL/GenBank/DDBJ databases">
        <title>Deep-cultivation of Planctomycetes and their phenomic and genomic characterization uncovers novel biology.</title>
        <authorList>
            <person name="Wiegand S."/>
            <person name="Jogler M."/>
            <person name="Boedeker C."/>
            <person name="Pinto D."/>
            <person name="Vollmers J."/>
            <person name="Rivas-Marin E."/>
            <person name="Kohn T."/>
            <person name="Peeters S.H."/>
            <person name="Heuer A."/>
            <person name="Rast P."/>
            <person name="Oberbeckmann S."/>
            <person name="Bunk B."/>
            <person name="Jeske O."/>
            <person name="Meyerdierks A."/>
            <person name="Storesund J.E."/>
            <person name="Kallscheuer N."/>
            <person name="Luecker S."/>
            <person name="Lage O.M."/>
            <person name="Pohl T."/>
            <person name="Merkel B.J."/>
            <person name="Hornburger P."/>
            <person name="Mueller R.-W."/>
            <person name="Bruemmer F."/>
            <person name="Labrenz M."/>
            <person name="Spormann A.M."/>
            <person name="Op Den Camp H."/>
            <person name="Overmann J."/>
            <person name="Amann R."/>
            <person name="Jetten M.S.M."/>
            <person name="Mascher T."/>
            <person name="Medema M.H."/>
            <person name="Devos D.P."/>
            <person name="Kaster A.-K."/>
            <person name="Ovreas L."/>
            <person name="Rohde M."/>
            <person name="Galperin M.Y."/>
            <person name="Jogler C."/>
        </authorList>
    </citation>
    <scope>NUCLEOTIDE SEQUENCE [LARGE SCALE GENOMIC DNA]</scope>
    <source>
        <strain evidence="2 3">Pla123a</strain>
    </source>
</reference>
<feature type="chain" id="PRO_5022821682" evidence="1">
    <location>
        <begin position="28"/>
        <end position="336"/>
    </location>
</feature>
<dbReference type="InterPro" id="IPR046607">
    <property type="entry name" value="DUF6666"/>
</dbReference>
<gene>
    <name evidence="2" type="ORF">Pla123a_19770</name>
</gene>
<dbReference type="AlphaFoldDB" id="A0A5C5YRE5"/>
<feature type="signal peptide" evidence="1">
    <location>
        <begin position="1"/>
        <end position="27"/>
    </location>
</feature>
<dbReference type="Proteomes" id="UP000318478">
    <property type="component" value="Unassembled WGS sequence"/>
</dbReference>
<comment type="caution">
    <text evidence="2">The sequence shown here is derived from an EMBL/GenBank/DDBJ whole genome shotgun (WGS) entry which is preliminary data.</text>
</comment>
<protein>
    <submittedName>
        <fullName evidence="2">Uncharacterized protein</fullName>
    </submittedName>
</protein>
<accession>A0A5C5YRE5</accession>
<organism evidence="2 3">
    <name type="scientific">Posidoniimonas polymericola</name>
    <dbReference type="NCBI Taxonomy" id="2528002"/>
    <lineage>
        <taxon>Bacteria</taxon>
        <taxon>Pseudomonadati</taxon>
        <taxon>Planctomycetota</taxon>
        <taxon>Planctomycetia</taxon>
        <taxon>Pirellulales</taxon>
        <taxon>Lacipirellulaceae</taxon>
        <taxon>Posidoniimonas</taxon>
    </lineage>
</organism>
<evidence type="ECO:0000313" key="3">
    <source>
        <dbReference type="Proteomes" id="UP000318478"/>
    </source>
</evidence>
<proteinExistence type="predicted"/>
<keyword evidence="3" id="KW-1185">Reference proteome</keyword>
<dbReference type="EMBL" id="SJPO01000004">
    <property type="protein sequence ID" value="TWT77317.1"/>
    <property type="molecule type" value="Genomic_DNA"/>
</dbReference>
<name>A0A5C5YRE5_9BACT</name>
<evidence type="ECO:0000313" key="2">
    <source>
        <dbReference type="EMBL" id="TWT77317.1"/>
    </source>
</evidence>
<sequence length="336" mass="36049" precursor="true">MRVPMTTARVVACAATLLGGMRLLAQAGEACLLLPTPPPIVDAAVTPVDYSPIDGSPVDVLPVNFTLGSACAARCRDDWSLFAGLEGSKQPQDFGINAHFGARVALNYGRLVSDDSTLGWQVGTAVVATDNAVQVVERVEGSSSRLQSFTTLGVFQHTDIGVHWSIVYDLLWQDYYDDFFLGQWRGEWGLDLGCQDRVGVMAMLHGHGDAGSFGGTGVYLRPINQASLFWRHAWPTGGAVRGWVGLADGHAEANAALGDWPRRDAMMVFGSDFRVPLTDYLALTGQANFIMPADTGTVDAFLGFEYFPGGRSATGRAARPLLPVASNATFSVDLFR</sequence>